<accession>A0A667ZIG4</accession>
<proteinExistence type="predicted"/>
<organism evidence="2 3">
    <name type="scientific">Myripristis murdjan</name>
    <name type="common">pinecone soldierfish</name>
    <dbReference type="NCBI Taxonomy" id="586833"/>
    <lineage>
        <taxon>Eukaryota</taxon>
        <taxon>Metazoa</taxon>
        <taxon>Chordata</taxon>
        <taxon>Craniata</taxon>
        <taxon>Vertebrata</taxon>
        <taxon>Euteleostomi</taxon>
        <taxon>Actinopterygii</taxon>
        <taxon>Neopterygii</taxon>
        <taxon>Teleostei</taxon>
        <taxon>Neoteleostei</taxon>
        <taxon>Acanthomorphata</taxon>
        <taxon>Holocentriformes</taxon>
        <taxon>Holocentridae</taxon>
        <taxon>Myripristis</taxon>
    </lineage>
</organism>
<feature type="domain" description="J" evidence="1">
    <location>
        <begin position="15"/>
        <end position="80"/>
    </location>
</feature>
<dbReference type="InterPro" id="IPR056453">
    <property type="entry name" value="HTH_DNAJC9"/>
</dbReference>
<reference evidence="2" key="3">
    <citation type="submission" date="2025-09" db="UniProtKB">
        <authorList>
            <consortium name="Ensembl"/>
        </authorList>
    </citation>
    <scope>IDENTIFICATION</scope>
</reference>
<dbReference type="Gene3D" id="1.10.287.110">
    <property type="entry name" value="DnaJ domain"/>
    <property type="match status" value="1"/>
</dbReference>
<dbReference type="AlphaFoldDB" id="A0A667ZIG4"/>
<protein>
    <submittedName>
        <fullName evidence="2">DnaJ (Hsp40) homolog, subfamily C, member 9</fullName>
    </submittedName>
</protein>
<dbReference type="GO" id="GO:0005737">
    <property type="term" value="C:cytoplasm"/>
    <property type="evidence" value="ECO:0007669"/>
    <property type="project" value="TreeGrafter"/>
</dbReference>
<dbReference type="SMART" id="SM00271">
    <property type="entry name" value="DnaJ"/>
    <property type="match status" value="1"/>
</dbReference>
<gene>
    <name evidence="2" type="primary">LOC115377570</name>
</gene>
<dbReference type="InterPro" id="IPR018253">
    <property type="entry name" value="DnaJ_domain_CS"/>
</dbReference>
<dbReference type="GeneID" id="115377570"/>
<dbReference type="Pfam" id="PF00226">
    <property type="entry name" value="DnaJ"/>
    <property type="match status" value="1"/>
</dbReference>
<evidence type="ECO:0000259" key="1">
    <source>
        <dbReference type="PROSITE" id="PS50076"/>
    </source>
</evidence>
<evidence type="ECO:0000313" key="3">
    <source>
        <dbReference type="Proteomes" id="UP000472263"/>
    </source>
</evidence>
<dbReference type="PANTHER" id="PTHR44144">
    <property type="entry name" value="DNAJ HOMOLOG SUBFAMILY C MEMBER 9"/>
    <property type="match status" value="1"/>
</dbReference>
<dbReference type="Pfam" id="PF23302">
    <property type="entry name" value="HTH_DNAJC9"/>
    <property type="match status" value="1"/>
</dbReference>
<name>A0A667ZIG4_9TELE</name>
<keyword evidence="3" id="KW-1185">Reference proteome</keyword>
<dbReference type="InParanoid" id="A0A667ZIG4"/>
<dbReference type="PROSITE" id="PS50076">
    <property type="entry name" value="DNAJ_2"/>
    <property type="match status" value="1"/>
</dbReference>
<dbReference type="PROSITE" id="PS00636">
    <property type="entry name" value="DNAJ_1"/>
    <property type="match status" value="1"/>
</dbReference>
<dbReference type="Ensembl" id="ENSMMDT00005041297.1">
    <property type="protein sequence ID" value="ENSMMDP00005040467.1"/>
    <property type="gene ID" value="ENSMMDG00005018724.1"/>
</dbReference>
<dbReference type="InterPro" id="IPR001623">
    <property type="entry name" value="DnaJ_domain"/>
</dbReference>
<reference evidence="2" key="1">
    <citation type="submission" date="2019-06" db="EMBL/GenBank/DDBJ databases">
        <authorList>
            <consortium name="Wellcome Sanger Institute Data Sharing"/>
        </authorList>
    </citation>
    <scope>NUCLEOTIDE SEQUENCE [LARGE SCALE GENOMIC DNA]</scope>
</reference>
<dbReference type="PRINTS" id="PR00625">
    <property type="entry name" value="JDOMAIN"/>
</dbReference>
<dbReference type="SUPFAM" id="SSF46565">
    <property type="entry name" value="Chaperone J-domain"/>
    <property type="match status" value="1"/>
</dbReference>
<dbReference type="GO" id="GO:0005634">
    <property type="term" value="C:nucleus"/>
    <property type="evidence" value="ECO:0007669"/>
    <property type="project" value="TreeGrafter"/>
</dbReference>
<dbReference type="OrthoDB" id="110024at2759"/>
<evidence type="ECO:0000313" key="2">
    <source>
        <dbReference type="Ensembl" id="ENSMMDP00005040467.1"/>
    </source>
</evidence>
<dbReference type="Proteomes" id="UP000472263">
    <property type="component" value="Chromosome 19"/>
</dbReference>
<reference evidence="2" key="2">
    <citation type="submission" date="2025-08" db="UniProtKB">
        <authorList>
            <consortium name="Ensembl"/>
        </authorList>
    </citation>
    <scope>IDENTIFICATION</scope>
</reference>
<dbReference type="CDD" id="cd06257">
    <property type="entry name" value="DnaJ"/>
    <property type="match status" value="1"/>
</dbReference>
<dbReference type="GeneTree" id="ENSGT00390000014549"/>
<dbReference type="RefSeq" id="XP_029933248.1">
    <property type="nucleotide sequence ID" value="XM_030077388.1"/>
</dbReference>
<dbReference type="PANTHER" id="PTHR44144:SF1">
    <property type="entry name" value="DNAJ HOMOLOG SUBFAMILY C MEMBER 9"/>
    <property type="match status" value="1"/>
</dbReference>
<dbReference type="InterPro" id="IPR052594">
    <property type="entry name" value="J_domain-containing_protein"/>
</dbReference>
<dbReference type="GO" id="GO:0031072">
    <property type="term" value="F:heat shock protein binding"/>
    <property type="evidence" value="ECO:0007669"/>
    <property type="project" value="TreeGrafter"/>
</dbReference>
<sequence>MGLLQDLLSLFGSSDLYEVLGVGVAASEAQVRRAYYRNSLKVHPDRAPGDPHATAKFQALGRVYSVLSDPQQRAAYDEQGVVDEEAEPLSPERNWDDYLRMMFPKITLRGIQDFERAYQGSAEERADLLRLYRDCAGDLSCILEGALCCTAQDEPRVTHILQEAVLSGELPALRAFTEESSRRRAARKRKADRERAECEQMKAELGLKDDDGLTATIQRRNASRAADFSSLLGNLEQKYCQKPAATAAKRGKRGRK</sequence>
<dbReference type="InterPro" id="IPR036869">
    <property type="entry name" value="J_dom_sf"/>
</dbReference>